<dbReference type="KEGG" id="dsw:QR90_13125"/>
<organism evidence="2 3">
    <name type="scientific">Deinococcus radiopugnans</name>
    <dbReference type="NCBI Taxonomy" id="57497"/>
    <lineage>
        <taxon>Bacteria</taxon>
        <taxon>Thermotogati</taxon>
        <taxon>Deinococcota</taxon>
        <taxon>Deinococci</taxon>
        <taxon>Deinococcales</taxon>
        <taxon>Deinococcaceae</taxon>
        <taxon>Deinococcus</taxon>
    </lineage>
</organism>
<proteinExistence type="predicted"/>
<name>A0A0A7KKS0_9DEIO</name>
<keyword evidence="1" id="KW-0472">Membrane</keyword>
<keyword evidence="1" id="KW-0812">Transmembrane</keyword>
<evidence type="ECO:0000313" key="3">
    <source>
        <dbReference type="Proteomes" id="UP000030634"/>
    </source>
</evidence>
<feature type="transmembrane region" description="Helical" evidence="1">
    <location>
        <begin position="32"/>
        <end position="52"/>
    </location>
</feature>
<dbReference type="STRING" id="1182571.QR90_13125"/>
<reference evidence="3" key="1">
    <citation type="submission" date="2014-11" db="EMBL/GenBank/DDBJ databases">
        <title>Hymenobacter sp. DG25B genome submission.</title>
        <authorList>
            <person name="Jung H.-Y."/>
            <person name="Kim M.K."/>
            <person name="Srinivasan S."/>
            <person name="Lim S."/>
        </authorList>
    </citation>
    <scope>NUCLEOTIDE SEQUENCE [LARGE SCALE GENOMIC DNA]</scope>
    <source>
        <strain evidence="3">DY59</strain>
    </source>
</reference>
<evidence type="ECO:0000313" key="2">
    <source>
        <dbReference type="EMBL" id="AIZ45809.1"/>
    </source>
</evidence>
<sequence length="63" mass="7130">MWWPAIKTLFGLLMFSEKAGQPWNGLSGWDRAVVLLFALSLLSGSFELVAFLSRRIGQDKMKN</sequence>
<protein>
    <submittedName>
        <fullName evidence="2">Uncharacterized protein</fullName>
    </submittedName>
</protein>
<gene>
    <name evidence="2" type="ORF">QR90_13125</name>
</gene>
<dbReference type="EMBL" id="CP010028">
    <property type="protein sequence ID" value="AIZ45809.1"/>
    <property type="molecule type" value="Genomic_DNA"/>
</dbReference>
<dbReference type="AlphaFoldDB" id="A0A0A7KKS0"/>
<dbReference type="Proteomes" id="UP000030634">
    <property type="component" value="Chromosome"/>
</dbReference>
<dbReference type="RefSeq" id="WP_039685182.1">
    <property type="nucleotide sequence ID" value="NZ_CP010028.1"/>
</dbReference>
<accession>A0A0A7KKS0</accession>
<evidence type="ECO:0000256" key="1">
    <source>
        <dbReference type="SAM" id="Phobius"/>
    </source>
</evidence>
<dbReference type="HOGENOM" id="CLU_2878432_0_0_0"/>
<keyword evidence="1" id="KW-1133">Transmembrane helix</keyword>